<dbReference type="AlphaFoldDB" id="A0A8D8SL90"/>
<name>A0A8D8SL90_9HEMI</name>
<accession>A0A8D8SL90</accession>
<sequence>MIRARWVTLGAVASLVAEDGSHPRSEPVIIVLNREEEAWAEAEAVEADRRAAGVTAEADIIRTEVETAARVASRSRTVAPAGTVALTVAPRPHNRLEEAPLPTGGMTSKQGGSTTTLPSSPFTQPTTTRDSTFCCCSLFKEKKRTSKKKYIKVCLSFFLLSKKEELFPLSLLPIK</sequence>
<dbReference type="EMBL" id="HBUF01226751">
    <property type="protein sequence ID" value="CAG6671723.1"/>
    <property type="molecule type" value="Transcribed_RNA"/>
</dbReference>
<organism evidence="2">
    <name type="scientific">Cacopsylla melanoneura</name>
    <dbReference type="NCBI Taxonomy" id="428564"/>
    <lineage>
        <taxon>Eukaryota</taxon>
        <taxon>Metazoa</taxon>
        <taxon>Ecdysozoa</taxon>
        <taxon>Arthropoda</taxon>
        <taxon>Hexapoda</taxon>
        <taxon>Insecta</taxon>
        <taxon>Pterygota</taxon>
        <taxon>Neoptera</taxon>
        <taxon>Paraneoptera</taxon>
        <taxon>Hemiptera</taxon>
        <taxon>Sternorrhyncha</taxon>
        <taxon>Psylloidea</taxon>
        <taxon>Psyllidae</taxon>
        <taxon>Psyllinae</taxon>
        <taxon>Cacopsylla</taxon>
    </lineage>
</organism>
<proteinExistence type="predicted"/>
<evidence type="ECO:0000313" key="2">
    <source>
        <dbReference type="EMBL" id="CAG6671723.1"/>
    </source>
</evidence>
<reference evidence="2" key="1">
    <citation type="submission" date="2021-05" db="EMBL/GenBank/DDBJ databases">
        <authorList>
            <person name="Alioto T."/>
            <person name="Alioto T."/>
            <person name="Gomez Garrido J."/>
        </authorList>
    </citation>
    <scope>NUCLEOTIDE SEQUENCE</scope>
</reference>
<protein>
    <submittedName>
        <fullName evidence="2">Uncharacterized protein</fullName>
    </submittedName>
</protein>
<evidence type="ECO:0000256" key="1">
    <source>
        <dbReference type="SAM" id="MobiDB-lite"/>
    </source>
</evidence>
<feature type="compositionally biased region" description="Polar residues" evidence="1">
    <location>
        <begin position="105"/>
        <end position="129"/>
    </location>
</feature>
<feature type="region of interest" description="Disordered" evidence="1">
    <location>
        <begin position="94"/>
        <end position="129"/>
    </location>
</feature>